<reference evidence="3 4" key="1">
    <citation type="submission" date="2016-12" db="EMBL/GenBank/DDBJ databases">
        <title>Trade-off between light-utilization and light-protection in marine flavobacteria.</title>
        <authorList>
            <person name="Kumagai Y."/>
            <person name="Yoshizawa S."/>
            <person name="Kogure K."/>
            <person name="Iwasaki W."/>
        </authorList>
    </citation>
    <scope>NUCLEOTIDE SEQUENCE [LARGE SCALE GENOMIC DNA]</scope>
    <source>
        <strain evidence="3 4">ATCC 43844</strain>
    </source>
</reference>
<gene>
    <name evidence="3" type="ORF">BTO16_00200</name>
</gene>
<dbReference type="AlphaFoldDB" id="A0A2S7WZA2"/>
<dbReference type="Pfam" id="PF01973">
    <property type="entry name" value="MptE-like"/>
    <property type="match status" value="1"/>
</dbReference>
<evidence type="ECO:0000259" key="2">
    <source>
        <dbReference type="Pfam" id="PF01973"/>
    </source>
</evidence>
<evidence type="ECO:0000256" key="1">
    <source>
        <dbReference type="SAM" id="MobiDB-lite"/>
    </source>
</evidence>
<comment type="caution">
    <text evidence="3">The sequence shown here is derived from an EMBL/GenBank/DDBJ whole genome shotgun (WGS) entry which is preliminary data.</text>
</comment>
<evidence type="ECO:0000313" key="3">
    <source>
        <dbReference type="EMBL" id="PQJ82910.1"/>
    </source>
</evidence>
<keyword evidence="4" id="KW-1185">Reference proteome</keyword>
<dbReference type="Gene3D" id="3.90.1480.10">
    <property type="entry name" value="Alpha-2,3-sialyltransferase"/>
    <property type="match status" value="1"/>
</dbReference>
<feature type="domain" description="6-hydroxymethylpterin diphosphokinase MptE-like" evidence="2">
    <location>
        <begin position="4"/>
        <end position="151"/>
    </location>
</feature>
<evidence type="ECO:0000313" key="4">
    <source>
        <dbReference type="Proteomes" id="UP000239068"/>
    </source>
</evidence>
<sequence>MNKAKLETYKNKYQGQTCFLVANGPSLKKMDLKFLKDEISFGLNRIYLAYEDMKFTNDYLVSINGLVLSQFNEEISNIKIPKFLNWENRGLFDKSDTSNHFIYKSFFGNSFGKDMSKSLNPAATVTYAALQIIYYMGFSQVVIIGMDHNFQTKKKNRPNETEVRDEEEDKNHFHPNYFPKGSKWETPDLISSEYFYGIAREMFEKDNRKIIDCTKGGKCTVFIKDDIQNYIQ</sequence>
<proteinExistence type="predicted"/>
<protein>
    <recommendedName>
        <fullName evidence="2">6-hydroxymethylpterin diphosphokinase MptE-like domain-containing protein</fullName>
    </recommendedName>
</protein>
<feature type="region of interest" description="Disordered" evidence="1">
    <location>
        <begin position="154"/>
        <end position="174"/>
    </location>
</feature>
<dbReference type="EMBL" id="MSCM01000001">
    <property type="protein sequence ID" value="PQJ82910.1"/>
    <property type="molecule type" value="Genomic_DNA"/>
</dbReference>
<accession>A0A2S7WZA2</accession>
<name>A0A2S7WZA2_9FLAO</name>
<organism evidence="3 4">
    <name type="scientific">Polaribacter glomeratus</name>
    <dbReference type="NCBI Taxonomy" id="102"/>
    <lineage>
        <taxon>Bacteria</taxon>
        <taxon>Pseudomonadati</taxon>
        <taxon>Bacteroidota</taxon>
        <taxon>Flavobacteriia</taxon>
        <taxon>Flavobacteriales</taxon>
        <taxon>Flavobacteriaceae</taxon>
    </lineage>
</organism>
<dbReference type="Proteomes" id="UP000239068">
    <property type="component" value="Unassembled WGS sequence"/>
</dbReference>
<dbReference type="InterPro" id="IPR002826">
    <property type="entry name" value="MptE-like"/>
</dbReference>